<evidence type="ECO:0000313" key="1">
    <source>
        <dbReference type="EMBL" id="SHM45863.1"/>
    </source>
</evidence>
<name>A0A9X8MZP9_9ACTN</name>
<reference evidence="2" key="1">
    <citation type="submission" date="2016-11" db="EMBL/GenBank/DDBJ databases">
        <authorList>
            <person name="Jaros S."/>
            <person name="Januszkiewicz K."/>
            <person name="Wedrychowicz H."/>
        </authorList>
    </citation>
    <scope>NUCLEOTIDE SEQUENCE [LARGE SCALE GENOMIC DNA]</scope>
    <source>
        <strain evidence="2">CGMCC 4.3555</strain>
    </source>
</reference>
<proteinExistence type="predicted"/>
<accession>A0A9X8MZP9</accession>
<dbReference type="Proteomes" id="UP000184388">
    <property type="component" value="Unassembled WGS sequence"/>
</dbReference>
<comment type="caution">
    <text evidence="1">The sequence shown here is derived from an EMBL/GenBank/DDBJ whole genome shotgun (WGS) entry which is preliminary data.</text>
</comment>
<evidence type="ECO:0000313" key="2">
    <source>
        <dbReference type="Proteomes" id="UP000184388"/>
    </source>
</evidence>
<gene>
    <name evidence="1" type="ORF">SAMN05216268_11182</name>
</gene>
<sequence>MVNSESRHATGGVMMELTRGAATVATVQDAGYCFTQRLVRRAKS</sequence>
<dbReference type="EMBL" id="FRBK01000011">
    <property type="protein sequence ID" value="SHM45863.1"/>
    <property type="molecule type" value="Genomic_DNA"/>
</dbReference>
<dbReference type="AlphaFoldDB" id="A0A9X8MZP9"/>
<protein>
    <submittedName>
        <fullName evidence="1">Uncharacterized protein</fullName>
    </submittedName>
</protein>
<organism evidence="1 2">
    <name type="scientific">Streptomyces yunnanensis</name>
    <dbReference type="NCBI Taxonomy" id="156453"/>
    <lineage>
        <taxon>Bacteria</taxon>
        <taxon>Bacillati</taxon>
        <taxon>Actinomycetota</taxon>
        <taxon>Actinomycetes</taxon>
        <taxon>Kitasatosporales</taxon>
        <taxon>Streptomycetaceae</taxon>
        <taxon>Streptomyces</taxon>
    </lineage>
</organism>